<comment type="caution">
    <text evidence="1">The sequence shown here is derived from an EMBL/GenBank/DDBJ whole genome shotgun (WGS) entry which is preliminary data.</text>
</comment>
<dbReference type="RefSeq" id="WP_106532296.1">
    <property type="nucleotide sequence ID" value="NZ_PYAT01000002.1"/>
</dbReference>
<protein>
    <submittedName>
        <fullName evidence="1">Uncharacterized protein</fullName>
    </submittedName>
</protein>
<organism evidence="1 2">
    <name type="scientific">Planomicrobium soli</name>
    <dbReference type="NCBI Taxonomy" id="1176648"/>
    <lineage>
        <taxon>Bacteria</taxon>
        <taxon>Bacillati</taxon>
        <taxon>Bacillota</taxon>
        <taxon>Bacilli</taxon>
        <taxon>Bacillales</taxon>
        <taxon>Caryophanaceae</taxon>
        <taxon>Planomicrobium</taxon>
    </lineage>
</organism>
<evidence type="ECO:0000313" key="2">
    <source>
        <dbReference type="Proteomes" id="UP000242682"/>
    </source>
</evidence>
<accession>A0A2P8H5V3</accession>
<proteinExistence type="predicted"/>
<keyword evidence="2" id="KW-1185">Reference proteome</keyword>
<dbReference type="EMBL" id="PYAT01000002">
    <property type="protein sequence ID" value="PSL41615.1"/>
    <property type="molecule type" value="Genomic_DNA"/>
</dbReference>
<reference evidence="1 2" key="1">
    <citation type="submission" date="2018-03" db="EMBL/GenBank/DDBJ databases">
        <title>Genomic Encyclopedia of Type Strains, Phase III (KMG-III): the genomes of soil and plant-associated and newly described type strains.</title>
        <authorList>
            <person name="Whitman W."/>
        </authorList>
    </citation>
    <scope>NUCLEOTIDE SEQUENCE [LARGE SCALE GENOMIC DNA]</scope>
    <source>
        <strain evidence="1 2">CGMCC 1.12259</strain>
    </source>
</reference>
<name>A0A2P8H5V3_9BACL</name>
<sequence>MAGLVGHLAWIEERFQITASTTEAADARRLSSHFAPGPGAQGGDSSGTAKCRNPLGTCSEWISARARGKRPPGAKGPGMIPIKCVAYFIGYVK</sequence>
<gene>
    <name evidence="1" type="ORF">B0H99_102299</name>
</gene>
<dbReference type="AlphaFoldDB" id="A0A2P8H5V3"/>
<evidence type="ECO:0000313" key="1">
    <source>
        <dbReference type="EMBL" id="PSL41615.1"/>
    </source>
</evidence>
<dbReference type="Proteomes" id="UP000242682">
    <property type="component" value="Unassembled WGS sequence"/>
</dbReference>